<gene>
    <name evidence="1" type="ORF">PGLA2088_LOCUS19868</name>
</gene>
<evidence type="ECO:0000313" key="1">
    <source>
        <dbReference type="EMBL" id="CAE8676420.1"/>
    </source>
</evidence>
<dbReference type="AlphaFoldDB" id="A0A813JGZ4"/>
<organism evidence="1 2">
    <name type="scientific">Polarella glacialis</name>
    <name type="common">Dinoflagellate</name>
    <dbReference type="NCBI Taxonomy" id="89957"/>
    <lineage>
        <taxon>Eukaryota</taxon>
        <taxon>Sar</taxon>
        <taxon>Alveolata</taxon>
        <taxon>Dinophyceae</taxon>
        <taxon>Suessiales</taxon>
        <taxon>Suessiaceae</taxon>
        <taxon>Polarella</taxon>
    </lineage>
</organism>
<reference evidence="1" key="1">
    <citation type="submission" date="2021-02" db="EMBL/GenBank/DDBJ databases">
        <authorList>
            <person name="Dougan E. K."/>
            <person name="Rhodes N."/>
            <person name="Thang M."/>
            <person name="Chan C."/>
        </authorList>
    </citation>
    <scope>NUCLEOTIDE SEQUENCE</scope>
</reference>
<evidence type="ECO:0000313" key="2">
    <source>
        <dbReference type="Proteomes" id="UP000626109"/>
    </source>
</evidence>
<proteinExistence type="predicted"/>
<name>A0A813JGZ4_POLGL</name>
<dbReference type="EMBL" id="CAJNNW010025242">
    <property type="protein sequence ID" value="CAE8676420.1"/>
    <property type="molecule type" value="Genomic_DNA"/>
</dbReference>
<accession>A0A813JGZ4</accession>
<dbReference type="Proteomes" id="UP000626109">
    <property type="component" value="Unassembled WGS sequence"/>
</dbReference>
<comment type="caution">
    <text evidence="1">The sequence shown here is derived from an EMBL/GenBank/DDBJ whole genome shotgun (WGS) entry which is preliminary data.</text>
</comment>
<sequence length="101" mass="10619">MTSNGPVMSVRLSCRYAMRASLLLILCRNLACNFTSSLVCSAPVGAVPLAAPAGVGSAVARSTPNPQQPAAGTSAEHVYNRVIQHITALQYKFEVLCISDI</sequence>
<protein>
    <submittedName>
        <fullName evidence="1">Uncharacterized protein</fullName>
    </submittedName>
</protein>